<accession>A0A1G2FTR0</accession>
<name>A0A1G2FTR0_9BACT</name>
<protein>
    <submittedName>
        <fullName evidence="1">Uncharacterized protein</fullName>
    </submittedName>
</protein>
<dbReference type="Proteomes" id="UP000176700">
    <property type="component" value="Unassembled WGS sequence"/>
</dbReference>
<evidence type="ECO:0000313" key="2">
    <source>
        <dbReference type="Proteomes" id="UP000176700"/>
    </source>
</evidence>
<dbReference type="AlphaFoldDB" id="A0A1G2FTR0"/>
<gene>
    <name evidence="1" type="ORF">A2W41_04535</name>
</gene>
<evidence type="ECO:0000313" key="1">
    <source>
        <dbReference type="EMBL" id="OGZ41476.1"/>
    </source>
</evidence>
<organism evidence="1 2">
    <name type="scientific">Candidatus Ryanbacteria bacterium RIFCSPHIGHO2_01_45_13</name>
    <dbReference type="NCBI Taxonomy" id="1802112"/>
    <lineage>
        <taxon>Bacteria</taxon>
        <taxon>Candidatus Ryaniibacteriota</taxon>
    </lineage>
</organism>
<dbReference type="EMBL" id="MHNI01000029">
    <property type="protein sequence ID" value="OGZ41476.1"/>
    <property type="molecule type" value="Genomic_DNA"/>
</dbReference>
<sequence>MGIQALGFFIIEFIFSVQRWKSGGGDVPKLEPIKRFNFRSVDKIVRDLRRIYKENPTLFDIPAFAQKQY</sequence>
<proteinExistence type="predicted"/>
<comment type="caution">
    <text evidence="1">The sequence shown here is derived from an EMBL/GenBank/DDBJ whole genome shotgun (WGS) entry which is preliminary data.</text>
</comment>
<reference evidence="1 2" key="1">
    <citation type="journal article" date="2016" name="Nat. Commun.">
        <title>Thousands of microbial genomes shed light on interconnected biogeochemical processes in an aquifer system.</title>
        <authorList>
            <person name="Anantharaman K."/>
            <person name="Brown C.T."/>
            <person name="Hug L.A."/>
            <person name="Sharon I."/>
            <person name="Castelle C.J."/>
            <person name="Probst A.J."/>
            <person name="Thomas B.C."/>
            <person name="Singh A."/>
            <person name="Wilkins M.J."/>
            <person name="Karaoz U."/>
            <person name="Brodie E.L."/>
            <person name="Williams K.H."/>
            <person name="Hubbard S.S."/>
            <person name="Banfield J.F."/>
        </authorList>
    </citation>
    <scope>NUCLEOTIDE SEQUENCE [LARGE SCALE GENOMIC DNA]</scope>
</reference>